<keyword evidence="2" id="KW-0472">Membrane</keyword>
<evidence type="ECO:0000313" key="4">
    <source>
        <dbReference type="Proteomes" id="UP000045782"/>
    </source>
</evidence>
<keyword evidence="2" id="KW-0812">Transmembrane</keyword>
<keyword evidence="2" id="KW-1133">Transmembrane helix</keyword>
<accession>A0A0U0YTN2</accession>
<evidence type="ECO:0000256" key="1">
    <source>
        <dbReference type="SAM" id="MobiDB-lite"/>
    </source>
</evidence>
<feature type="transmembrane region" description="Helical" evidence="2">
    <location>
        <begin position="6"/>
        <end position="22"/>
    </location>
</feature>
<dbReference type="EMBL" id="CSWP01000016">
    <property type="protein sequence ID" value="CPV74001.1"/>
    <property type="molecule type" value="Genomic_DNA"/>
</dbReference>
<protein>
    <submittedName>
        <fullName evidence="3">Conserved membrane protein of uncharacterized function</fullName>
    </submittedName>
</protein>
<sequence length="132" mass="14582">MITWIQPLLIVAVLLLLVYLLRSRSTAQAKAWVKLGFVVFVVAGIYAILRPNDTTTLAHWLGLGRGTDLMLYALIIAFAFTTLSTYLRFKDLELRYSRLARAVALRGAEPPSGDIAPELAPEEVDGPSDPVR</sequence>
<evidence type="ECO:0000256" key="2">
    <source>
        <dbReference type="SAM" id="Phobius"/>
    </source>
</evidence>
<dbReference type="Pfam" id="PF10066">
    <property type="entry name" value="DUF2304"/>
    <property type="match status" value="1"/>
</dbReference>
<dbReference type="InterPro" id="IPR019277">
    <property type="entry name" value="DUF2304"/>
</dbReference>
<evidence type="ECO:0000313" key="3">
    <source>
        <dbReference type="EMBL" id="CPV74001.1"/>
    </source>
</evidence>
<name>A0A0U0YTN2_9MYCO</name>
<dbReference type="Proteomes" id="UP000045782">
    <property type="component" value="Unassembled WGS sequence"/>
</dbReference>
<feature type="region of interest" description="Disordered" evidence="1">
    <location>
        <begin position="108"/>
        <end position="132"/>
    </location>
</feature>
<dbReference type="AlphaFoldDB" id="A0A0U0YTN2"/>
<reference evidence="3 4" key="1">
    <citation type="submission" date="2015-03" db="EMBL/GenBank/DDBJ databases">
        <authorList>
            <person name="Murphy D."/>
        </authorList>
    </citation>
    <scope>NUCLEOTIDE SEQUENCE [LARGE SCALE GENOMIC DNA]</scope>
    <source>
        <strain evidence="3 4">PAP088</strain>
    </source>
</reference>
<proteinExistence type="predicted"/>
<feature type="transmembrane region" description="Helical" evidence="2">
    <location>
        <begin position="31"/>
        <end position="49"/>
    </location>
</feature>
<feature type="transmembrane region" description="Helical" evidence="2">
    <location>
        <begin position="69"/>
        <end position="89"/>
    </location>
</feature>
<organism evidence="3 4">
    <name type="scientific">Mycobacteroides abscessus</name>
    <dbReference type="NCBI Taxonomy" id="36809"/>
    <lineage>
        <taxon>Bacteria</taxon>
        <taxon>Bacillati</taxon>
        <taxon>Actinomycetota</taxon>
        <taxon>Actinomycetes</taxon>
        <taxon>Mycobacteriales</taxon>
        <taxon>Mycobacteriaceae</taxon>
        <taxon>Mycobacteroides</taxon>
    </lineage>
</organism>
<gene>
    <name evidence="3" type="ORF">ERS075579_05386</name>
</gene>